<dbReference type="EMBL" id="ML213505">
    <property type="protein sequence ID" value="TFK55284.1"/>
    <property type="molecule type" value="Genomic_DNA"/>
</dbReference>
<reference evidence="1 2" key="1">
    <citation type="journal article" date="2019" name="Nat. Ecol. Evol.">
        <title>Megaphylogeny resolves global patterns of mushroom evolution.</title>
        <authorList>
            <person name="Varga T."/>
            <person name="Krizsan K."/>
            <person name="Foldi C."/>
            <person name="Dima B."/>
            <person name="Sanchez-Garcia M."/>
            <person name="Sanchez-Ramirez S."/>
            <person name="Szollosi G.J."/>
            <person name="Szarkandi J.G."/>
            <person name="Papp V."/>
            <person name="Albert L."/>
            <person name="Andreopoulos W."/>
            <person name="Angelini C."/>
            <person name="Antonin V."/>
            <person name="Barry K.W."/>
            <person name="Bougher N.L."/>
            <person name="Buchanan P."/>
            <person name="Buyck B."/>
            <person name="Bense V."/>
            <person name="Catcheside P."/>
            <person name="Chovatia M."/>
            <person name="Cooper J."/>
            <person name="Damon W."/>
            <person name="Desjardin D."/>
            <person name="Finy P."/>
            <person name="Geml J."/>
            <person name="Haridas S."/>
            <person name="Hughes K."/>
            <person name="Justo A."/>
            <person name="Karasinski D."/>
            <person name="Kautmanova I."/>
            <person name="Kiss B."/>
            <person name="Kocsube S."/>
            <person name="Kotiranta H."/>
            <person name="LaButti K.M."/>
            <person name="Lechner B.E."/>
            <person name="Liimatainen K."/>
            <person name="Lipzen A."/>
            <person name="Lukacs Z."/>
            <person name="Mihaltcheva S."/>
            <person name="Morgado L.N."/>
            <person name="Niskanen T."/>
            <person name="Noordeloos M.E."/>
            <person name="Ohm R.A."/>
            <person name="Ortiz-Santana B."/>
            <person name="Ovrebo C."/>
            <person name="Racz N."/>
            <person name="Riley R."/>
            <person name="Savchenko A."/>
            <person name="Shiryaev A."/>
            <person name="Soop K."/>
            <person name="Spirin V."/>
            <person name="Szebenyi C."/>
            <person name="Tomsovsky M."/>
            <person name="Tulloss R.E."/>
            <person name="Uehling J."/>
            <person name="Grigoriev I.V."/>
            <person name="Vagvolgyi C."/>
            <person name="Papp T."/>
            <person name="Martin F.M."/>
            <person name="Miettinen O."/>
            <person name="Hibbett D.S."/>
            <person name="Nagy L.G."/>
        </authorList>
    </citation>
    <scope>NUCLEOTIDE SEQUENCE [LARGE SCALE GENOMIC DNA]</scope>
    <source>
        <strain evidence="1 2">OMC1185</strain>
    </source>
</reference>
<name>A0A5C3NC75_9AGAM</name>
<keyword evidence="2" id="KW-1185">Reference proteome</keyword>
<dbReference type="Proteomes" id="UP000305948">
    <property type="component" value="Unassembled WGS sequence"/>
</dbReference>
<sequence length="140" mass="15114">MPSLLASPAEPLQCHHALVPVAAGPLSFGIMLSGSSARAAGLLEFDVGATKRSHQVRRLSEQGVPVEPVDLCRLGGSDASDFELVARNVVLSPSDIQRQVGTTVSCARVRDQPSGFPIWKCHQIIAHELCVYSMNRTHRF</sequence>
<protein>
    <submittedName>
        <fullName evidence="1">Uncharacterized protein</fullName>
    </submittedName>
</protein>
<dbReference type="AlphaFoldDB" id="A0A5C3NC75"/>
<proteinExistence type="predicted"/>
<evidence type="ECO:0000313" key="1">
    <source>
        <dbReference type="EMBL" id="TFK55284.1"/>
    </source>
</evidence>
<accession>A0A5C3NC75</accession>
<evidence type="ECO:0000313" key="2">
    <source>
        <dbReference type="Proteomes" id="UP000305948"/>
    </source>
</evidence>
<organism evidence="1 2">
    <name type="scientific">Heliocybe sulcata</name>
    <dbReference type="NCBI Taxonomy" id="5364"/>
    <lineage>
        <taxon>Eukaryota</taxon>
        <taxon>Fungi</taxon>
        <taxon>Dikarya</taxon>
        <taxon>Basidiomycota</taxon>
        <taxon>Agaricomycotina</taxon>
        <taxon>Agaricomycetes</taxon>
        <taxon>Gloeophyllales</taxon>
        <taxon>Gloeophyllaceae</taxon>
        <taxon>Heliocybe</taxon>
    </lineage>
</organism>
<gene>
    <name evidence="1" type="ORF">OE88DRAFT_1028913</name>
</gene>